<evidence type="ECO:0000256" key="6">
    <source>
        <dbReference type="ARBA" id="ARBA00023137"/>
    </source>
</evidence>
<dbReference type="CTD" id="20196211"/>
<dbReference type="SUPFAM" id="SSF56112">
    <property type="entry name" value="Protein kinase-like (PK-like)"/>
    <property type="match status" value="1"/>
</dbReference>
<evidence type="ECO:0000256" key="5">
    <source>
        <dbReference type="ARBA" id="ARBA00022840"/>
    </source>
</evidence>
<dbReference type="InterPro" id="IPR008266">
    <property type="entry name" value="Tyr_kinase_AS"/>
</dbReference>
<evidence type="ECO:0000259" key="7">
    <source>
        <dbReference type="PROSITE" id="PS50011"/>
    </source>
</evidence>
<dbReference type="PROSITE" id="PS00109">
    <property type="entry name" value="PROTEIN_KINASE_TYR"/>
    <property type="match status" value="1"/>
</dbReference>
<keyword evidence="3" id="KW-0547">Nucleotide-binding</keyword>
<dbReference type="InterPro" id="IPR050122">
    <property type="entry name" value="RTK"/>
</dbReference>
<dbReference type="CDD" id="cd00192">
    <property type="entry name" value="PTKc"/>
    <property type="match status" value="1"/>
</dbReference>
<evidence type="ECO:0000256" key="2">
    <source>
        <dbReference type="ARBA" id="ARBA00022679"/>
    </source>
</evidence>
<reference evidence="9" key="3">
    <citation type="submission" date="2015-06" db="UniProtKB">
        <authorList>
            <consortium name="EnsemblMetazoa"/>
        </authorList>
    </citation>
    <scope>IDENTIFICATION</scope>
</reference>
<keyword evidence="1" id="KW-0597">Phosphoprotein</keyword>
<dbReference type="HOGENOM" id="CLU_000288_7_40_1"/>
<dbReference type="EMBL" id="AMQM01003279">
    <property type="status" value="NOT_ANNOTATED_CDS"/>
    <property type="molecule type" value="Genomic_DNA"/>
</dbReference>
<dbReference type="PROSITE" id="PS50011">
    <property type="entry name" value="PROTEIN_KINASE_DOM"/>
    <property type="match status" value="1"/>
</dbReference>
<dbReference type="EnsemblMetazoa" id="HelroT133479">
    <property type="protein sequence ID" value="HelroP133479"/>
    <property type="gene ID" value="HelroG133479"/>
</dbReference>
<keyword evidence="4" id="KW-0418">Kinase</keyword>
<protein>
    <recommendedName>
        <fullName evidence="7">Protein kinase domain-containing protein</fullName>
    </recommendedName>
</protein>
<proteinExistence type="predicted"/>
<dbReference type="KEGG" id="hro:HELRODRAFT_133479"/>
<dbReference type="eggNOG" id="KOG1095">
    <property type="taxonomic scope" value="Eukaryota"/>
</dbReference>
<evidence type="ECO:0000313" key="8">
    <source>
        <dbReference type="EMBL" id="ESO08532.1"/>
    </source>
</evidence>
<dbReference type="GO" id="GO:0043235">
    <property type="term" value="C:receptor complex"/>
    <property type="evidence" value="ECO:0000318"/>
    <property type="project" value="GO_Central"/>
</dbReference>
<dbReference type="PANTHER" id="PTHR24416:SF564">
    <property type="entry name" value="MACROPHAGE-STIMULATING PROTEIN RECEPTOR"/>
    <property type="match status" value="1"/>
</dbReference>
<dbReference type="PRINTS" id="PR00109">
    <property type="entry name" value="TYRKINASE"/>
</dbReference>
<evidence type="ECO:0000256" key="4">
    <source>
        <dbReference type="ARBA" id="ARBA00022777"/>
    </source>
</evidence>
<dbReference type="InterPro" id="IPR001245">
    <property type="entry name" value="Ser-Thr/Tyr_kinase_cat_dom"/>
</dbReference>
<dbReference type="PIRSF" id="PIRSF000654">
    <property type="entry name" value="Integrin-linked_kinase"/>
    <property type="match status" value="1"/>
</dbReference>
<name>T1EI11_HELRO</name>
<evidence type="ECO:0000256" key="3">
    <source>
        <dbReference type="ARBA" id="ARBA00022741"/>
    </source>
</evidence>
<gene>
    <name evidence="9" type="primary">20196211</name>
    <name evidence="8" type="ORF">HELRODRAFT_133479</name>
</gene>
<dbReference type="EMBL" id="KB096080">
    <property type="protein sequence ID" value="ESO08532.1"/>
    <property type="molecule type" value="Genomic_DNA"/>
</dbReference>
<accession>T1EI11</accession>
<dbReference type="AlphaFoldDB" id="T1EI11"/>
<reference evidence="8 10" key="2">
    <citation type="journal article" date="2013" name="Nature">
        <title>Insights into bilaterian evolution from three spiralian genomes.</title>
        <authorList>
            <person name="Simakov O."/>
            <person name="Marletaz F."/>
            <person name="Cho S.J."/>
            <person name="Edsinger-Gonzales E."/>
            <person name="Havlak P."/>
            <person name="Hellsten U."/>
            <person name="Kuo D.H."/>
            <person name="Larsson T."/>
            <person name="Lv J."/>
            <person name="Arendt D."/>
            <person name="Savage R."/>
            <person name="Osoegawa K."/>
            <person name="de Jong P."/>
            <person name="Grimwood J."/>
            <person name="Chapman J.A."/>
            <person name="Shapiro H."/>
            <person name="Aerts A."/>
            <person name="Otillar R.P."/>
            <person name="Terry A.Y."/>
            <person name="Boore J.L."/>
            <person name="Grigoriev I.V."/>
            <person name="Lindberg D.R."/>
            <person name="Seaver E.C."/>
            <person name="Weisblat D.A."/>
            <person name="Putnam N.H."/>
            <person name="Rokhsar D.S."/>
        </authorList>
    </citation>
    <scope>NUCLEOTIDE SEQUENCE</scope>
</reference>
<evidence type="ECO:0000256" key="1">
    <source>
        <dbReference type="ARBA" id="ARBA00022553"/>
    </source>
</evidence>
<dbReference type="Gene3D" id="1.10.510.10">
    <property type="entry name" value="Transferase(Phosphotransferase) domain 1"/>
    <property type="match status" value="1"/>
</dbReference>
<dbReference type="Proteomes" id="UP000015101">
    <property type="component" value="Unassembled WGS sequence"/>
</dbReference>
<dbReference type="GeneID" id="20196211"/>
<dbReference type="GO" id="GO:0004714">
    <property type="term" value="F:transmembrane receptor protein tyrosine kinase activity"/>
    <property type="evidence" value="ECO:0000318"/>
    <property type="project" value="GO_Central"/>
</dbReference>
<dbReference type="InterPro" id="IPR020635">
    <property type="entry name" value="Tyr_kinase_cat_dom"/>
</dbReference>
<feature type="domain" description="Protein kinase" evidence="7">
    <location>
        <begin position="1"/>
        <end position="255"/>
    </location>
</feature>
<dbReference type="GO" id="GO:0005524">
    <property type="term" value="F:ATP binding"/>
    <property type="evidence" value="ECO:0007669"/>
    <property type="project" value="UniProtKB-KW"/>
</dbReference>
<reference evidence="10" key="1">
    <citation type="submission" date="2012-12" db="EMBL/GenBank/DDBJ databases">
        <authorList>
            <person name="Hellsten U."/>
            <person name="Grimwood J."/>
            <person name="Chapman J.A."/>
            <person name="Shapiro H."/>
            <person name="Aerts A."/>
            <person name="Otillar R.P."/>
            <person name="Terry A.Y."/>
            <person name="Boore J.L."/>
            <person name="Simakov O."/>
            <person name="Marletaz F."/>
            <person name="Cho S.-J."/>
            <person name="Edsinger-Gonzales E."/>
            <person name="Havlak P."/>
            <person name="Kuo D.-H."/>
            <person name="Larsson T."/>
            <person name="Lv J."/>
            <person name="Arendt D."/>
            <person name="Savage R."/>
            <person name="Osoegawa K."/>
            <person name="de Jong P."/>
            <person name="Lindberg D.R."/>
            <person name="Seaver E.C."/>
            <person name="Weisblat D.A."/>
            <person name="Putnam N.H."/>
            <person name="Grigoriev I.V."/>
            <person name="Rokhsar D.S."/>
        </authorList>
    </citation>
    <scope>NUCLEOTIDE SEQUENCE</scope>
</reference>
<dbReference type="OrthoDB" id="3256376at2759"/>
<evidence type="ECO:0000313" key="9">
    <source>
        <dbReference type="EnsemblMetazoa" id="HelroP133479"/>
    </source>
</evidence>
<dbReference type="InterPro" id="IPR011009">
    <property type="entry name" value="Kinase-like_dom_sf"/>
</dbReference>
<sequence length="256" mass="28980">GHFGRVYLATLMHGNQSAEIVAVKTMKYKAEECEMVELFLKEAVLMKDFQHPHVLGIKGITFADDSTPMVILPFMANGDLRNYILNPELNITILNLLMMGMQVAHGMAYLSSHHFVHRDLAARNCMVNNSGVVKIADFGMSRQLISCEYYRVKHGKDPFPVRWMAPECLEAKIFTTKSDVWAYGVLLWELMTRGAVPYAEVENWQVAGLIQSGELLKQPPFCPDVVYAIMMKCWTQDAQERPTFDQIISDVNSVVS</sequence>
<dbReference type="GO" id="GO:0007399">
    <property type="term" value="P:nervous system development"/>
    <property type="evidence" value="ECO:0000318"/>
    <property type="project" value="GO_Central"/>
</dbReference>
<dbReference type="Pfam" id="PF07714">
    <property type="entry name" value="PK_Tyr_Ser-Thr"/>
    <property type="match status" value="1"/>
</dbReference>
<organism evidence="9 10">
    <name type="scientific">Helobdella robusta</name>
    <name type="common">Californian leech</name>
    <dbReference type="NCBI Taxonomy" id="6412"/>
    <lineage>
        <taxon>Eukaryota</taxon>
        <taxon>Metazoa</taxon>
        <taxon>Spiralia</taxon>
        <taxon>Lophotrochozoa</taxon>
        <taxon>Annelida</taxon>
        <taxon>Clitellata</taxon>
        <taxon>Hirudinea</taxon>
        <taxon>Rhynchobdellida</taxon>
        <taxon>Glossiphoniidae</taxon>
        <taxon>Helobdella</taxon>
    </lineage>
</organism>
<dbReference type="GO" id="GO:0016477">
    <property type="term" value="P:cell migration"/>
    <property type="evidence" value="ECO:0000318"/>
    <property type="project" value="GO_Central"/>
</dbReference>
<dbReference type="InParanoid" id="T1EI11"/>
<dbReference type="STRING" id="6412.T1EI11"/>
<dbReference type="GO" id="GO:0005886">
    <property type="term" value="C:plasma membrane"/>
    <property type="evidence" value="ECO:0000318"/>
    <property type="project" value="GO_Central"/>
</dbReference>
<keyword evidence="5" id="KW-0067">ATP-binding</keyword>
<dbReference type="PANTHER" id="PTHR24416">
    <property type="entry name" value="TYROSINE-PROTEIN KINASE RECEPTOR"/>
    <property type="match status" value="1"/>
</dbReference>
<keyword evidence="6" id="KW-0829">Tyrosine-protein kinase</keyword>
<dbReference type="RefSeq" id="XP_009013462.1">
    <property type="nucleotide sequence ID" value="XM_009015214.1"/>
</dbReference>
<dbReference type="SMART" id="SM00219">
    <property type="entry name" value="TyrKc"/>
    <property type="match status" value="1"/>
</dbReference>
<dbReference type="InterPro" id="IPR000719">
    <property type="entry name" value="Prot_kinase_dom"/>
</dbReference>
<dbReference type="GO" id="GO:0007169">
    <property type="term" value="P:cell surface receptor protein tyrosine kinase signaling pathway"/>
    <property type="evidence" value="ECO:0000318"/>
    <property type="project" value="GO_Central"/>
</dbReference>
<keyword evidence="2" id="KW-0808">Transferase</keyword>
<dbReference type="Gene3D" id="3.30.200.20">
    <property type="entry name" value="Phosphorylase Kinase, domain 1"/>
    <property type="match status" value="1"/>
</dbReference>
<keyword evidence="10" id="KW-1185">Reference proteome</keyword>
<dbReference type="FunFam" id="1.10.510.10:FF:000554">
    <property type="entry name" value="Predicted protein"/>
    <property type="match status" value="1"/>
</dbReference>
<evidence type="ECO:0000313" key="10">
    <source>
        <dbReference type="Proteomes" id="UP000015101"/>
    </source>
</evidence>